<evidence type="ECO:0000256" key="2">
    <source>
        <dbReference type="ARBA" id="ARBA00022490"/>
    </source>
</evidence>
<dbReference type="NCBIfam" id="NF004019">
    <property type="entry name" value="PRK05481.1"/>
    <property type="match status" value="1"/>
</dbReference>
<dbReference type="Proteomes" id="UP000078476">
    <property type="component" value="Unassembled WGS sequence"/>
</dbReference>
<feature type="binding site" evidence="9">
    <location>
        <position position="97"/>
    </location>
    <ligand>
        <name>[4Fe-4S] cluster</name>
        <dbReference type="ChEBI" id="CHEBI:49883"/>
        <label>2</label>
        <note>4Fe-4S-S-AdoMet</note>
    </ligand>
</feature>
<dbReference type="SFLD" id="SFLDG01058">
    <property type="entry name" value="lipoyl_synthase_like"/>
    <property type="match status" value="1"/>
</dbReference>
<comment type="subcellular location">
    <subcellularLocation>
        <location evidence="9">Cytoplasm</location>
    </subcellularLocation>
</comment>
<feature type="binding site" evidence="9">
    <location>
        <position position="93"/>
    </location>
    <ligand>
        <name>[4Fe-4S] cluster</name>
        <dbReference type="ChEBI" id="CHEBI:49883"/>
        <label>2</label>
        <note>4Fe-4S-S-AdoMet</note>
    </ligand>
</feature>
<name>A0A177MZH7_9GAMM</name>
<evidence type="ECO:0000256" key="1">
    <source>
        <dbReference type="ARBA" id="ARBA00022485"/>
    </source>
</evidence>
<keyword evidence="2 9" id="KW-0963">Cytoplasm</keyword>
<dbReference type="SMART" id="SM00729">
    <property type="entry name" value="Elp3"/>
    <property type="match status" value="1"/>
</dbReference>
<dbReference type="UniPathway" id="UPA00538">
    <property type="reaction ID" value="UER00593"/>
</dbReference>
<dbReference type="InterPro" id="IPR031691">
    <property type="entry name" value="LIAS_N"/>
</dbReference>
<keyword evidence="3 9" id="KW-0808">Transferase</keyword>
<dbReference type="SUPFAM" id="SSF102114">
    <property type="entry name" value="Radical SAM enzymes"/>
    <property type="match status" value="1"/>
</dbReference>
<dbReference type="GO" id="GO:0051539">
    <property type="term" value="F:4 iron, 4 sulfur cluster binding"/>
    <property type="evidence" value="ECO:0007669"/>
    <property type="project" value="UniProtKB-UniRule"/>
</dbReference>
<dbReference type="PROSITE" id="PS51918">
    <property type="entry name" value="RADICAL_SAM"/>
    <property type="match status" value="1"/>
</dbReference>
<feature type="compositionally biased region" description="Basic and acidic residues" evidence="10">
    <location>
        <begin position="11"/>
        <end position="23"/>
    </location>
</feature>
<evidence type="ECO:0000256" key="8">
    <source>
        <dbReference type="ARBA" id="ARBA00047326"/>
    </source>
</evidence>
<gene>
    <name evidence="9" type="primary">lipA</name>
    <name evidence="12" type="ORF">A1359_15250</name>
</gene>
<dbReference type="PANTHER" id="PTHR10949">
    <property type="entry name" value="LIPOYL SYNTHASE"/>
    <property type="match status" value="1"/>
</dbReference>
<comment type="similarity">
    <text evidence="9">Belongs to the radical SAM superfamily. Lipoyl synthase family.</text>
</comment>
<dbReference type="OrthoDB" id="9787898at2"/>
<keyword evidence="13" id="KW-1185">Reference proteome</keyword>
<dbReference type="Pfam" id="PF16881">
    <property type="entry name" value="LIAS_N"/>
    <property type="match status" value="1"/>
</dbReference>
<dbReference type="PIRSF" id="PIRSF005963">
    <property type="entry name" value="Lipoyl_synth"/>
    <property type="match status" value="1"/>
</dbReference>
<protein>
    <recommendedName>
        <fullName evidence="9">Lipoyl synthase</fullName>
        <ecNumber evidence="9">2.8.1.8</ecNumber>
    </recommendedName>
    <alternativeName>
        <fullName evidence="9">Lip-syn</fullName>
        <shortName evidence="9">LS</shortName>
    </alternativeName>
    <alternativeName>
        <fullName evidence="9">Lipoate synthase</fullName>
    </alternativeName>
    <alternativeName>
        <fullName evidence="9">Lipoic acid synthase</fullName>
    </alternativeName>
    <alternativeName>
        <fullName evidence="9">Sulfur insertion protein LipA</fullName>
    </alternativeName>
</protein>
<dbReference type="InterPro" id="IPR006638">
    <property type="entry name" value="Elp3/MiaA/NifB-like_rSAM"/>
</dbReference>
<evidence type="ECO:0000256" key="5">
    <source>
        <dbReference type="ARBA" id="ARBA00022723"/>
    </source>
</evidence>
<dbReference type="InterPro" id="IPR007197">
    <property type="entry name" value="rSAM"/>
</dbReference>
<dbReference type="InterPro" id="IPR013785">
    <property type="entry name" value="Aldolase_TIM"/>
</dbReference>
<dbReference type="GO" id="GO:0005737">
    <property type="term" value="C:cytoplasm"/>
    <property type="evidence" value="ECO:0007669"/>
    <property type="project" value="UniProtKB-SubCell"/>
</dbReference>
<keyword evidence="1 9" id="KW-0004">4Fe-4S</keyword>
<dbReference type="InterPro" id="IPR058240">
    <property type="entry name" value="rSAM_sf"/>
</dbReference>
<evidence type="ECO:0000259" key="11">
    <source>
        <dbReference type="PROSITE" id="PS51918"/>
    </source>
</evidence>
<feature type="binding site" evidence="9">
    <location>
        <position position="307"/>
    </location>
    <ligand>
        <name>[4Fe-4S] cluster</name>
        <dbReference type="ChEBI" id="CHEBI:49883"/>
        <label>1</label>
    </ligand>
</feature>
<evidence type="ECO:0000313" key="12">
    <source>
        <dbReference type="EMBL" id="OAI11052.1"/>
    </source>
</evidence>
<comment type="caution">
    <text evidence="12">The sequence shown here is derived from an EMBL/GenBank/DDBJ whole genome shotgun (WGS) entry which is preliminary data.</text>
</comment>
<evidence type="ECO:0000313" key="13">
    <source>
        <dbReference type="Proteomes" id="UP000078476"/>
    </source>
</evidence>
<feature type="domain" description="Radical SAM core" evidence="11">
    <location>
        <begin position="79"/>
        <end position="296"/>
    </location>
</feature>
<comment type="catalytic activity">
    <reaction evidence="8 9">
        <text>[[Fe-S] cluster scaffold protein carrying a second [4Fe-4S](2+) cluster] + N(6)-octanoyl-L-lysyl-[protein] + 2 oxidized [2Fe-2S]-[ferredoxin] + 2 S-adenosyl-L-methionine + 4 H(+) = [[Fe-S] cluster scaffold protein] + N(6)-[(R)-dihydrolipoyl]-L-lysyl-[protein] + 4 Fe(3+) + 2 hydrogen sulfide + 2 5'-deoxyadenosine + 2 L-methionine + 2 reduced [2Fe-2S]-[ferredoxin]</text>
        <dbReference type="Rhea" id="RHEA:16585"/>
        <dbReference type="Rhea" id="RHEA-COMP:9928"/>
        <dbReference type="Rhea" id="RHEA-COMP:10000"/>
        <dbReference type="Rhea" id="RHEA-COMP:10001"/>
        <dbReference type="Rhea" id="RHEA-COMP:10475"/>
        <dbReference type="Rhea" id="RHEA-COMP:14568"/>
        <dbReference type="Rhea" id="RHEA-COMP:14569"/>
        <dbReference type="ChEBI" id="CHEBI:15378"/>
        <dbReference type="ChEBI" id="CHEBI:17319"/>
        <dbReference type="ChEBI" id="CHEBI:29034"/>
        <dbReference type="ChEBI" id="CHEBI:29919"/>
        <dbReference type="ChEBI" id="CHEBI:33722"/>
        <dbReference type="ChEBI" id="CHEBI:33737"/>
        <dbReference type="ChEBI" id="CHEBI:33738"/>
        <dbReference type="ChEBI" id="CHEBI:57844"/>
        <dbReference type="ChEBI" id="CHEBI:59789"/>
        <dbReference type="ChEBI" id="CHEBI:78809"/>
        <dbReference type="ChEBI" id="CHEBI:83100"/>
        <dbReference type="EC" id="2.8.1.8"/>
    </reaction>
</comment>
<dbReference type="GO" id="GO:0046872">
    <property type="term" value="F:metal ion binding"/>
    <property type="evidence" value="ECO:0007669"/>
    <property type="project" value="UniProtKB-KW"/>
</dbReference>
<keyword evidence="5 9" id="KW-0479">Metal-binding</keyword>
<dbReference type="GO" id="GO:0016992">
    <property type="term" value="F:lipoate synthase activity"/>
    <property type="evidence" value="ECO:0007669"/>
    <property type="project" value="UniProtKB-UniRule"/>
</dbReference>
<dbReference type="NCBIfam" id="NF009544">
    <property type="entry name" value="PRK12928.1"/>
    <property type="match status" value="1"/>
</dbReference>
<dbReference type="SFLD" id="SFLDF00271">
    <property type="entry name" value="lipoyl_synthase"/>
    <property type="match status" value="1"/>
</dbReference>
<dbReference type="Pfam" id="PF04055">
    <property type="entry name" value="Radical_SAM"/>
    <property type="match status" value="1"/>
</dbReference>
<evidence type="ECO:0000256" key="3">
    <source>
        <dbReference type="ARBA" id="ARBA00022679"/>
    </source>
</evidence>
<dbReference type="RefSeq" id="WP_066986279.1">
    <property type="nucleotide sequence ID" value="NZ_LUUI01000145.1"/>
</dbReference>
<dbReference type="NCBIfam" id="TIGR00510">
    <property type="entry name" value="lipA"/>
    <property type="match status" value="1"/>
</dbReference>
<keyword evidence="6 9" id="KW-0408">Iron</keyword>
<organism evidence="12 13">
    <name type="scientific">Methylomonas lenta</name>
    <dbReference type="NCBI Taxonomy" id="980561"/>
    <lineage>
        <taxon>Bacteria</taxon>
        <taxon>Pseudomonadati</taxon>
        <taxon>Pseudomonadota</taxon>
        <taxon>Gammaproteobacteria</taxon>
        <taxon>Methylococcales</taxon>
        <taxon>Methylococcaceae</taxon>
        <taxon>Methylomonas</taxon>
    </lineage>
</organism>
<dbReference type="EC" id="2.8.1.8" evidence="9"/>
<sequence>MKLNAPSRTTPETHQRNADKLSRIPVKVEKPETILRKPDWIRIRLPSGDKVNQIKQSLRENRLHTVCEEAACPNLGECFSHGTATFMIMGDLCTRRCPFCDVAHGKPQALDAEEPNNLASTIAAMALKYVVVTSVNRDDLRDGGAGHFAACIAAIRQQSPSTTIEILTPDFRGRMDTALKILQNQPCDVFNHNLETVPRLYLEARPGADYQTSLQLLQHHKQLLPKVPTKSGLMLGIGETESEVVQVLKDLLAHGCSMLTLGQYLQPSKEHLAVKEYIHPDQFKRYAEIAQALGFQQVASAPLVRSSYHADLQAAEIV</sequence>
<feature type="binding site" evidence="9">
    <location>
        <position position="78"/>
    </location>
    <ligand>
        <name>[4Fe-4S] cluster</name>
        <dbReference type="ChEBI" id="CHEBI:49883"/>
        <label>1</label>
    </ligand>
</feature>
<dbReference type="FunFam" id="3.20.20.70:FF:000040">
    <property type="entry name" value="Lipoyl synthase"/>
    <property type="match status" value="1"/>
</dbReference>
<evidence type="ECO:0000256" key="7">
    <source>
        <dbReference type="ARBA" id="ARBA00023014"/>
    </source>
</evidence>
<feature type="region of interest" description="Disordered" evidence="10">
    <location>
        <begin position="1"/>
        <end position="23"/>
    </location>
</feature>
<keyword evidence="4 9" id="KW-0949">S-adenosyl-L-methionine</keyword>
<comment type="cofactor">
    <cofactor evidence="9">
        <name>[4Fe-4S] cluster</name>
        <dbReference type="ChEBI" id="CHEBI:49883"/>
    </cofactor>
    <text evidence="9">Binds 2 [4Fe-4S] clusters per subunit. One cluster is coordinated with 3 cysteines and an exchangeable S-adenosyl-L-methionine.</text>
</comment>
<keyword evidence="7 9" id="KW-0411">Iron-sulfur</keyword>
<dbReference type="PANTHER" id="PTHR10949:SF0">
    <property type="entry name" value="LIPOYL SYNTHASE, MITOCHONDRIAL"/>
    <property type="match status" value="1"/>
</dbReference>
<feature type="compositionally biased region" description="Polar residues" evidence="10">
    <location>
        <begin position="1"/>
        <end position="10"/>
    </location>
</feature>
<feature type="binding site" evidence="9">
    <location>
        <position position="100"/>
    </location>
    <ligand>
        <name>[4Fe-4S] cluster</name>
        <dbReference type="ChEBI" id="CHEBI:49883"/>
        <label>2</label>
        <note>4Fe-4S-S-AdoMet</note>
    </ligand>
</feature>
<reference evidence="12 13" key="1">
    <citation type="submission" date="2016-03" db="EMBL/GenBank/DDBJ databases">
        <authorList>
            <person name="Ploux O."/>
        </authorList>
    </citation>
    <scope>NUCLEOTIDE SEQUENCE [LARGE SCALE GENOMIC DNA]</scope>
    <source>
        <strain evidence="12 13">R-45370</strain>
    </source>
</reference>
<feature type="binding site" evidence="9">
    <location>
        <position position="67"/>
    </location>
    <ligand>
        <name>[4Fe-4S] cluster</name>
        <dbReference type="ChEBI" id="CHEBI:49883"/>
        <label>1</label>
    </ligand>
</feature>
<evidence type="ECO:0000256" key="6">
    <source>
        <dbReference type="ARBA" id="ARBA00023004"/>
    </source>
</evidence>
<comment type="function">
    <text evidence="9">Catalyzes the radical-mediated insertion of two sulfur atoms into the C-6 and C-8 positions of the octanoyl moiety bound to the lipoyl domains of lipoate-dependent enzymes, thereby converting the octanoylated domains into lipoylated derivatives.</text>
</comment>
<evidence type="ECO:0000256" key="10">
    <source>
        <dbReference type="SAM" id="MobiDB-lite"/>
    </source>
</evidence>
<evidence type="ECO:0000256" key="9">
    <source>
        <dbReference type="HAMAP-Rule" id="MF_00206"/>
    </source>
</evidence>
<feature type="binding site" evidence="9">
    <location>
        <position position="72"/>
    </location>
    <ligand>
        <name>[4Fe-4S] cluster</name>
        <dbReference type="ChEBI" id="CHEBI:49883"/>
        <label>1</label>
    </ligand>
</feature>
<dbReference type="AlphaFoldDB" id="A0A177MZH7"/>
<proteinExistence type="inferred from homology"/>
<dbReference type="STRING" id="980561.A1359_15250"/>
<dbReference type="HAMAP" id="MF_00206">
    <property type="entry name" value="Lipoyl_synth"/>
    <property type="match status" value="1"/>
</dbReference>
<dbReference type="SFLD" id="SFLDS00029">
    <property type="entry name" value="Radical_SAM"/>
    <property type="match status" value="1"/>
</dbReference>
<dbReference type="EMBL" id="LUUI01000145">
    <property type="protein sequence ID" value="OAI11052.1"/>
    <property type="molecule type" value="Genomic_DNA"/>
</dbReference>
<dbReference type="GO" id="GO:0009249">
    <property type="term" value="P:protein lipoylation"/>
    <property type="evidence" value="ECO:0007669"/>
    <property type="project" value="UniProtKB-UniRule"/>
</dbReference>
<dbReference type="Gene3D" id="3.20.20.70">
    <property type="entry name" value="Aldolase class I"/>
    <property type="match status" value="1"/>
</dbReference>
<comment type="pathway">
    <text evidence="9">Protein modification; protein lipoylation via endogenous pathway; protein N(6)-(lipoyl)lysine from octanoyl-[acyl-carrier-protein]: step 2/2.</text>
</comment>
<accession>A0A177MZH7</accession>
<evidence type="ECO:0000256" key="4">
    <source>
        <dbReference type="ARBA" id="ARBA00022691"/>
    </source>
</evidence>
<dbReference type="InterPro" id="IPR003698">
    <property type="entry name" value="Lipoyl_synth"/>
</dbReference>